<evidence type="ECO:0000256" key="5">
    <source>
        <dbReference type="SAM" id="Coils"/>
    </source>
</evidence>
<protein>
    <submittedName>
        <fullName evidence="9">HAMP domain-containing protein</fullName>
    </submittedName>
</protein>
<keyword evidence="6" id="KW-0472">Membrane</keyword>
<dbReference type="FunFam" id="1.10.287.950:FF:000001">
    <property type="entry name" value="Methyl-accepting chemotaxis sensory transducer"/>
    <property type="match status" value="1"/>
</dbReference>
<evidence type="ECO:0000259" key="8">
    <source>
        <dbReference type="PROSITE" id="PS50885"/>
    </source>
</evidence>
<feature type="domain" description="Methyl-accepting transducer" evidence="7">
    <location>
        <begin position="266"/>
        <end position="495"/>
    </location>
</feature>
<dbReference type="SUPFAM" id="SSF58104">
    <property type="entry name" value="Methyl-accepting chemotaxis protein (MCP) signaling domain"/>
    <property type="match status" value="1"/>
</dbReference>
<feature type="transmembrane region" description="Helical" evidence="6">
    <location>
        <begin position="9"/>
        <end position="28"/>
    </location>
</feature>
<dbReference type="Proteomes" id="UP000474565">
    <property type="component" value="Unassembled WGS sequence"/>
</dbReference>
<feature type="domain" description="HAMP" evidence="8">
    <location>
        <begin position="209"/>
        <end position="261"/>
    </location>
</feature>
<dbReference type="Pfam" id="PF00015">
    <property type="entry name" value="MCPsignal"/>
    <property type="match status" value="1"/>
</dbReference>
<dbReference type="InterPro" id="IPR004090">
    <property type="entry name" value="Chemotax_Me-accpt_rcpt"/>
</dbReference>
<evidence type="ECO:0000256" key="4">
    <source>
        <dbReference type="PROSITE-ProRule" id="PRU00284"/>
    </source>
</evidence>
<name>A0A6L8MNA7_9BURK</name>
<dbReference type="SMART" id="SM00304">
    <property type="entry name" value="HAMP"/>
    <property type="match status" value="1"/>
</dbReference>
<evidence type="ECO:0000259" key="7">
    <source>
        <dbReference type="PROSITE" id="PS50111"/>
    </source>
</evidence>
<dbReference type="GO" id="GO:0006935">
    <property type="term" value="P:chemotaxis"/>
    <property type="evidence" value="ECO:0007669"/>
    <property type="project" value="InterPro"/>
</dbReference>
<evidence type="ECO:0000256" key="6">
    <source>
        <dbReference type="SAM" id="Phobius"/>
    </source>
</evidence>
<comment type="caution">
    <text evidence="9">The sequence shown here is derived from an EMBL/GenBank/DDBJ whole genome shotgun (WGS) entry which is preliminary data.</text>
</comment>
<reference evidence="9 10" key="1">
    <citation type="submission" date="2019-12" db="EMBL/GenBank/DDBJ databases">
        <title>Novel species isolated from a subtropical stream in China.</title>
        <authorList>
            <person name="Lu H."/>
        </authorList>
    </citation>
    <scope>NUCLEOTIDE SEQUENCE [LARGE SCALE GENOMIC DNA]</scope>
    <source>
        <strain evidence="9 10">FT50W</strain>
    </source>
</reference>
<feature type="coiled-coil region" evidence="5">
    <location>
        <begin position="466"/>
        <end position="511"/>
    </location>
</feature>
<dbReference type="PROSITE" id="PS50885">
    <property type="entry name" value="HAMP"/>
    <property type="match status" value="1"/>
</dbReference>
<dbReference type="InterPro" id="IPR024478">
    <property type="entry name" value="HlyB_4HB_MCP"/>
</dbReference>
<keyword evidence="5" id="KW-0175">Coiled coil</keyword>
<evidence type="ECO:0000313" key="10">
    <source>
        <dbReference type="Proteomes" id="UP000474565"/>
    </source>
</evidence>
<dbReference type="InterPro" id="IPR051310">
    <property type="entry name" value="MCP_chemotaxis"/>
</dbReference>
<dbReference type="PANTHER" id="PTHR43531:SF14">
    <property type="entry name" value="METHYL-ACCEPTING CHEMOTAXIS PROTEIN I-RELATED"/>
    <property type="match status" value="1"/>
</dbReference>
<dbReference type="Pfam" id="PF12729">
    <property type="entry name" value="4HB_MCP_1"/>
    <property type="match status" value="1"/>
</dbReference>
<keyword evidence="4" id="KW-0807">Transducer</keyword>
<dbReference type="PANTHER" id="PTHR43531">
    <property type="entry name" value="PROTEIN ICFG"/>
    <property type="match status" value="1"/>
</dbReference>
<dbReference type="AlphaFoldDB" id="A0A6L8MNA7"/>
<proteinExistence type="inferred from homology"/>
<dbReference type="Gene3D" id="6.10.340.10">
    <property type="match status" value="1"/>
</dbReference>
<comment type="subcellular location">
    <subcellularLocation>
        <location evidence="1">Membrane</location>
    </subcellularLocation>
</comment>
<evidence type="ECO:0000313" key="9">
    <source>
        <dbReference type="EMBL" id="MYM80758.1"/>
    </source>
</evidence>
<dbReference type="GO" id="GO:0007165">
    <property type="term" value="P:signal transduction"/>
    <property type="evidence" value="ECO:0007669"/>
    <property type="project" value="UniProtKB-KW"/>
</dbReference>
<dbReference type="EMBL" id="WWCP01000001">
    <property type="protein sequence ID" value="MYM80758.1"/>
    <property type="molecule type" value="Genomic_DNA"/>
</dbReference>
<keyword evidence="2" id="KW-0488">Methylation</keyword>
<dbReference type="Gene3D" id="1.10.287.950">
    <property type="entry name" value="Methyl-accepting chemotaxis protein"/>
    <property type="match status" value="1"/>
</dbReference>
<dbReference type="PROSITE" id="PS50111">
    <property type="entry name" value="CHEMOTAXIS_TRANSDUC_2"/>
    <property type="match status" value="1"/>
</dbReference>
<dbReference type="PRINTS" id="PR00260">
    <property type="entry name" value="CHEMTRNSDUCR"/>
</dbReference>
<evidence type="ECO:0000256" key="3">
    <source>
        <dbReference type="ARBA" id="ARBA00029447"/>
    </source>
</evidence>
<dbReference type="InterPro" id="IPR047347">
    <property type="entry name" value="YvaQ-like_sensor"/>
</dbReference>
<organism evidence="9 10">
    <name type="scientific">Duganella lactea</name>
    <dbReference type="NCBI Taxonomy" id="2692173"/>
    <lineage>
        <taxon>Bacteria</taxon>
        <taxon>Pseudomonadati</taxon>
        <taxon>Pseudomonadota</taxon>
        <taxon>Betaproteobacteria</taxon>
        <taxon>Burkholderiales</taxon>
        <taxon>Oxalobacteraceae</taxon>
        <taxon>Telluria group</taxon>
        <taxon>Duganella</taxon>
    </lineage>
</organism>
<dbReference type="CDD" id="cd11386">
    <property type="entry name" value="MCP_signal"/>
    <property type="match status" value="1"/>
</dbReference>
<dbReference type="CDD" id="cd06225">
    <property type="entry name" value="HAMP"/>
    <property type="match status" value="1"/>
</dbReference>
<dbReference type="InterPro" id="IPR003660">
    <property type="entry name" value="HAMP_dom"/>
</dbReference>
<keyword evidence="6" id="KW-0812">Transmembrane</keyword>
<evidence type="ECO:0000256" key="2">
    <source>
        <dbReference type="ARBA" id="ARBA00022481"/>
    </source>
</evidence>
<evidence type="ECO:0000256" key="1">
    <source>
        <dbReference type="ARBA" id="ARBA00004370"/>
    </source>
</evidence>
<sequence length="561" mass="59785">MKLTIARKLYLLIILVVAGLLFLMFAGIQKMKKIHVEASYSAVNVVPSLLIIAQNNQSMNSVRISTWKYLALSEAADKSALTNSMEDAKQKVKDGVQKYRDSFIADEKDRELLNSVNDAFSNFLELQAKVITLANSGMWDDARKLMNSNQPLVDKLNASLEAHRRYNEKIADQATENALKTINSATWSAGAVSMSVILVVAVMGILIARKIVSSISDAVEVAEAIASGDLTKKISVTSTDEIGLLMLAMSKMNAGLIEIVGNVRTGVSTIAAASSQIAMGNIDLSARTEAQASSLEETASATEELTSTVKQNAENARQANQLASSASTVAVQGGEVVGQVVSTMSDINASSAKIVDIINVIDGIAFQTNILALNAAVEAARAGEQGRGFAVVASEVRNLAQRSASAAKEIKQLIDDSVTKVDVGSKLVEQAGATIQEVVNSVHRVSDIVGEITLASNEQSVGIEQVNEAIGQMDQTTQENAALVEEAAAAAQSLREQAHQLEQTVSLFKLESDQHGLYKTQSVSSPVKSITKPVSIKLVPTRKKHLSLISDGSNAGSWEQF</sequence>
<comment type="similarity">
    <text evidence="3">Belongs to the methyl-accepting chemotaxis (MCP) protein family.</text>
</comment>
<dbReference type="SMART" id="SM00283">
    <property type="entry name" value="MA"/>
    <property type="match status" value="1"/>
</dbReference>
<dbReference type="RefSeq" id="WP_161018103.1">
    <property type="nucleotide sequence ID" value="NZ_WWCP01000001.1"/>
</dbReference>
<dbReference type="GO" id="GO:0005886">
    <property type="term" value="C:plasma membrane"/>
    <property type="evidence" value="ECO:0007669"/>
    <property type="project" value="TreeGrafter"/>
</dbReference>
<dbReference type="Pfam" id="PF00672">
    <property type="entry name" value="HAMP"/>
    <property type="match status" value="1"/>
</dbReference>
<gene>
    <name evidence="9" type="ORF">GTP44_02125</name>
</gene>
<dbReference type="InterPro" id="IPR004089">
    <property type="entry name" value="MCPsignal_dom"/>
</dbReference>
<keyword evidence="6" id="KW-1133">Transmembrane helix</keyword>
<dbReference type="CDD" id="cd19411">
    <property type="entry name" value="MCP2201-like_sensor"/>
    <property type="match status" value="1"/>
</dbReference>
<accession>A0A6L8MNA7</accession>
<dbReference type="GO" id="GO:0004888">
    <property type="term" value="F:transmembrane signaling receptor activity"/>
    <property type="evidence" value="ECO:0007669"/>
    <property type="project" value="InterPro"/>
</dbReference>